<keyword evidence="2" id="KW-1185">Reference proteome</keyword>
<feature type="non-terminal residue" evidence="1">
    <location>
        <position position="1"/>
    </location>
</feature>
<evidence type="ECO:0000313" key="2">
    <source>
        <dbReference type="Proteomes" id="UP000799441"/>
    </source>
</evidence>
<organism evidence="1 2">
    <name type="scientific">Polychaeton citri CBS 116435</name>
    <dbReference type="NCBI Taxonomy" id="1314669"/>
    <lineage>
        <taxon>Eukaryota</taxon>
        <taxon>Fungi</taxon>
        <taxon>Dikarya</taxon>
        <taxon>Ascomycota</taxon>
        <taxon>Pezizomycotina</taxon>
        <taxon>Dothideomycetes</taxon>
        <taxon>Dothideomycetidae</taxon>
        <taxon>Capnodiales</taxon>
        <taxon>Capnodiaceae</taxon>
        <taxon>Polychaeton</taxon>
    </lineage>
</organism>
<comment type="caution">
    <text evidence="1">The sequence shown here is derived from an EMBL/GenBank/DDBJ whole genome shotgun (WGS) entry which is preliminary data.</text>
</comment>
<accession>A0A9P4QCT6</accession>
<reference evidence="1" key="1">
    <citation type="journal article" date="2020" name="Stud. Mycol.">
        <title>101 Dothideomycetes genomes: a test case for predicting lifestyles and emergence of pathogens.</title>
        <authorList>
            <person name="Haridas S."/>
            <person name="Albert R."/>
            <person name="Binder M."/>
            <person name="Bloem J."/>
            <person name="Labutti K."/>
            <person name="Salamov A."/>
            <person name="Andreopoulos B."/>
            <person name="Baker S."/>
            <person name="Barry K."/>
            <person name="Bills G."/>
            <person name="Bluhm B."/>
            <person name="Cannon C."/>
            <person name="Castanera R."/>
            <person name="Culley D."/>
            <person name="Daum C."/>
            <person name="Ezra D."/>
            <person name="Gonzalez J."/>
            <person name="Henrissat B."/>
            <person name="Kuo A."/>
            <person name="Liang C."/>
            <person name="Lipzen A."/>
            <person name="Lutzoni F."/>
            <person name="Magnuson J."/>
            <person name="Mondo S."/>
            <person name="Nolan M."/>
            <person name="Ohm R."/>
            <person name="Pangilinan J."/>
            <person name="Park H.-J."/>
            <person name="Ramirez L."/>
            <person name="Alfaro M."/>
            <person name="Sun H."/>
            <person name="Tritt A."/>
            <person name="Yoshinaga Y."/>
            <person name="Zwiers L.-H."/>
            <person name="Turgeon B."/>
            <person name="Goodwin S."/>
            <person name="Spatafora J."/>
            <person name="Crous P."/>
            <person name="Grigoriev I."/>
        </authorList>
    </citation>
    <scope>NUCLEOTIDE SEQUENCE</scope>
    <source>
        <strain evidence="1">CBS 116435</strain>
    </source>
</reference>
<evidence type="ECO:0000313" key="1">
    <source>
        <dbReference type="EMBL" id="KAF2724044.1"/>
    </source>
</evidence>
<protein>
    <submittedName>
        <fullName evidence="1">Uncharacterized protein</fullName>
    </submittedName>
</protein>
<name>A0A9P4QCT6_9PEZI</name>
<dbReference type="Proteomes" id="UP000799441">
    <property type="component" value="Unassembled WGS sequence"/>
</dbReference>
<proteinExistence type="predicted"/>
<sequence>WDLLKPHRLLTQNKIDSQQLESHHLAQAFAIHGIPPLDLLQRSEKCNRSGDEEGKHLLDVQAAD</sequence>
<dbReference type="EMBL" id="MU003773">
    <property type="protein sequence ID" value="KAF2724044.1"/>
    <property type="molecule type" value="Genomic_DNA"/>
</dbReference>
<dbReference type="AlphaFoldDB" id="A0A9P4QCT6"/>
<gene>
    <name evidence="1" type="ORF">K431DRAFT_334720</name>
</gene>